<evidence type="ECO:0000313" key="1">
    <source>
        <dbReference type="EMBL" id="KAI0091580.1"/>
    </source>
</evidence>
<proteinExistence type="predicted"/>
<reference evidence="1" key="1">
    <citation type="journal article" date="2021" name="Environ. Microbiol.">
        <title>Gene family expansions and transcriptome signatures uncover fungal adaptations to wood decay.</title>
        <authorList>
            <person name="Hage H."/>
            <person name="Miyauchi S."/>
            <person name="Viragh M."/>
            <person name="Drula E."/>
            <person name="Min B."/>
            <person name="Chaduli D."/>
            <person name="Navarro D."/>
            <person name="Favel A."/>
            <person name="Norest M."/>
            <person name="Lesage-Meessen L."/>
            <person name="Balint B."/>
            <person name="Merenyi Z."/>
            <person name="de Eugenio L."/>
            <person name="Morin E."/>
            <person name="Martinez A.T."/>
            <person name="Baldrian P."/>
            <person name="Stursova M."/>
            <person name="Martinez M.J."/>
            <person name="Novotny C."/>
            <person name="Magnuson J.K."/>
            <person name="Spatafora J.W."/>
            <person name="Maurice S."/>
            <person name="Pangilinan J."/>
            <person name="Andreopoulos W."/>
            <person name="LaButti K."/>
            <person name="Hundley H."/>
            <person name="Na H."/>
            <person name="Kuo A."/>
            <person name="Barry K."/>
            <person name="Lipzen A."/>
            <person name="Henrissat B."/>
            <person name="Riley R."/>
            <person name="Ahrendt S."/>
            <person name="Nagy L.G."/>
            <person name="Grigoriev I.V."/>
            <person name="Martin F."/>
            <person name="Rosso M.N."/>
        </authorList>
    </citation>
    <scope>NUCLEOTIDE SEQUENCE</scope>
    <source>
        <strain evidence="1">CBS 384.51</strain>
    </source>
</reference>
<organism evidence="1 2">
    <name type="scientific">Irpex rosettiformis</name>
    <dbReference type="NCBI Taxonomy" id="378272"/>
    <lineage>
        <taxon>Eukaryota</taxon>
        <taxon>Fungi</taxon>
        <taxon>Dikarya</taxon>
        <taxon>Basidiomycota</taxon>
        <taxon>Agaricomycotina</taxon>
        <taxon>Agaricomycetes</taxon>
        <taxon>Polyporales</taxon>
        <taxon>Irpicaceae</taxon>
        <taxon>Irpex</taxon>
    </lineage>
</organism>
<keyword evidence="2" id="KW-1185">Reference proteome</keyword>
<protein>
    <submittedName>
        <fullName evidence="1">DNA polymerase family B-domain-containing protein</fullName>
    </submittedName>
</protein>
<dbReference type="EMBL" id="MU274905">
    <property type="protein sequence ID" value="KAI0091580.1"/>
    <property type="molecule type" value="Genomic_DNA"/>
</dbReference>
<comment type="caution">
    <text evidence="1">The sequence shown here is derived from an EMBL/GenBank/DDBJ whole genome shotgun (WGS) entry which is preliminary data.</text>
</comment>
<gene>
    <name evidence="1" type="ORF">BDY19DRAFT_885372</name>
</gene>
<dbReference type="Proteomes" id="UP001055072">
    <property type="component" value="Unassembled WGS sequence"/>
</dbReference>
<name>A0ACB8UBE0_9APHY</name>
<evidence type="ECO:0000313" key="2">
    <source>
        <dbReference type="Proteomes" id="UP001055072"/>
    </source>
</evidence>
<sequence>MSSRTNRTRQDKLAKLAELKRAREGGGRNYKVEDDDAIYDAVSEEQYKAIVRGRLAKDDFIVDDGVGGYTDNGMDDFEERDGYAESEEELPKSKCKSKTKDRRAKTKPIRKPPPQPAPSMSAYRPARSEQQETDFMANLLGGMDNIPDVPPPTKIRKRKPEPEPRSAVKGKAPSRSNGYGYRNGRHDEYDASSDGVVDIGFNNATSDEDDFDTSILSPKKKLKVENEDVKPTLDKLSQFHVDSSGDELDSKMLSDVDNVFEGVDMDAFMEVDDFDEPPEPRVKKAESVGQVRLFQAKIDKGKSKAEEKKMAIDTAPAWLSVYESLQVKSEDSLGPQAGSSSKASISNASVLEEDGSFRFFWLDYLEHEGRIYFIGKTFDKASKTWLSCCVTVENLQRNLFVLPRERRMEEDEETGELVETDIVPTPPDIYNDFDRVRKKLGIRSFKGKFVKRNYAFGEAEVPRGEAQWLKVVYPFEEPQIPSNVCSPNFARIFGTSTSAFELLVLKRKIFGPCWLQVKKPVIDHKGVSWCKIEATVTDPKDINPFPETDAQAPKEVPPLTVMSLSARTIVNHQANNREIVCATTRTWKNLQLEDPTPPEALPCSVHTFVRPLGSFPPNFEARAKANVKGFITPLQSERVLLNNLLLAIYKADPDVIVGHEFLGVSLDVLLKRMRDLKADHWSRIGRFRRSKWPNIGRQGTNLKFLNGRLMCDLASDSAKGMISSTTWSLTEMCKTHLNRDRQEIDPDDTANYFDGSVSNPERLMTFVRHCELDAHYQMALAAKVQMLPLTRQLTNLAGNSWNKTLNGGRAERNEYILLHEFHRLKYICPDKQWGKKSETLAKAELNEEDGEGSKKTKGKKDKYKGGLVFEPKRGLWDKFILVMDFNSLYPSIIQEYNIDFTTVEPVTQEEEDEEKMAEPPSADVAQGVLPRLIATLVNRRRQVKSLMKDRKATQAQLLQWDIKQMALKLTANSMYGCLGFEYSRFYARPLAALTTSKGREILTATKELAESLQLDVVYGDTDSVFVNSGVTDLEAALKIASDFKKAVNDRYKLLEIDLDGVFQRLLLLQKKKYAAIKVEDKTRTSTEVKGLDMKRREYCALSKAVSQYVLDQILSGEATETVVERIHEYLATMSEDVRGGKVPMDEFIIFKRLGKNPEDYPDAASQPHVQVALRMKQRGGSARTGDVIPYIFCLGSGGSSAKSAQADRAKHPDEIRKAGSGLLIDFEYYLSQQILPPIERLCEPIEGTDRARLAECLGLDPNRYRSATSAESESRAFNTLDSLVSDTERYKNCDPFVVRCRSCQGQVVFAFIGDRTSSLLSSSGPSCPACQSTMSLPSLQAQLEYQIREHISKYYECWTVCNDATCGNRTRMMGVYGRRCLRSSCRGNVAFEYTDAQLYDQLRFYAYLFDIEKAKKATKGTRKADEVEALGNHQSDFLDAMTAAVNKYLDQNARRWVDMNSLFSFMKL</sequence>
<accession>A0ACB8UBE0</accession>